<dbReference type="InterPro" id="IPR029058">
    <property type="entry name" value="AB_hydrolase_fold"/>
</dbReference>
<accession>A0ABD5S2J3</accession>
<dbReference type="EMBL" id="JBHSWU010000663">
    <property type="protein sequence ID" value="MFC6725711.1"/>
    <property type="molecule type" value="Genomic_DNA"/>
</dbReference>
<name>A0ABD5S2J3_9EURY</name>
<organism evidence="1 2">
    <name type="scientific">Halobium palmae</name>
    <dbReference type="NCBI Taxonomy" id="1776492"/>
    <lineage>
        <taxon>Archaea</taxon>
        <taxon>Methanobacteriati</taxon>
        <taxon>Methanobacteriota</taxon>
        <taxon>Stenosarchaea group</taxon>
        <taxon>Halobacteria</taxon>
        <taxon>Halobacteriales</taxon>
        <taxon>Haloferacaceae</taxon>
        <taxon>Halobium</taxon>
    </lineage>
</organism>
<comment type="caution">
    <text evidence="1">The sequence shown here is derived from an EMBL/GenBank/DDBJ whole genome shotgun (WGS) entry which is preliminary data.</text>
</comment>
<gene>
    <name evidence="1" type="ORF">ACFQE1_15310</name>
</gene>
<proteinExistence type="predicted"/>
<evidence type="ECO:0000313" key="1">
    <source>
        <dbReference type="EMBL" id="MFC6725711.1"/>
    </source>
</evidence>
<dbReference type="Proteomes" id="UP001596328">
    <property type="component" value="Unassembled WGS sequence"/>
</dbReference>
<sequence length="86" mass="9160">NELPARSFLSLVRYRPVGSVGDVTCPTLLLGGTRDEIAPADAAASAAEKMSNATFVRLPTDHFGPFHGETFEQVVGHATTFLDSNL</sequence>
<dbReference type="SUPFAM" id="SSF53474">
    <property type="entry name" value="alpha/beta-Hydrolases"/>
    <property type="match status" value="1"/>
</dbReference>
<dbReference type="GO" id="GO:0016787">
    <property type="term" value="F:hydrolase activity"/>
    <property type="evidence" value="ECO:0007669"/>
    <property type="project" value="UniProtKB-KW"/>
</dbReference>
<keyword evidence="1" id="KW-0378">Hydrolase</keyword>
<reference evidence="1 2" key="1">
    <citation type="journal article" date="2019" name="Int. J. Syst. Evol. Microbiol.">
        <title>The Global Catalogue of Microorganisms (GCM) 10K type strain sequencing project: providing services to taxonomists for standard genome sequencing and annotation.</title>
        <authorList>
            <consortium name="The Broad Institute Genomics Platform"/>
            <consortium name="The Broad Institute Genome Sequencing Center for Infectious Disease"/>
            <person name="Wu L."/>
            <person name="Ma J."/>
        </authorList>
    </citation>
    <scope>NUCLEOTIDE SEQUENCE [LARGE SCALE GENOMIC DNA]</scope>
    <source>
        <strain evidence="1 2">NBRC 111368</strain>
    </source>
</reference>
<evidence type="ECO:0000313" key="2">
    <source>
        <dbReference type="Proteomes" id="UP001596328"/>
    </source>
</evidence>
<feature type="non-terminal residue" evidence="1">
    <location>
        <position position="1"/>
    </location>
</feature>
<dbReference type="AlphaFoldDB" id="A0ABD5S2J3"/>
<dbReference type="Gene3D" id="3.40.50.1820">
    <property type="entry name" value="alpha/beta hydrolase"/>
    <property type="match status" value="1"/>
</dbReference>
<protein>
    <submittedName>
        <fullName evidence="1">Alpha/beta fold hydrolase</fullName>
    </submittedName>
</protein>
<keyword evidence="2" id="KW-1185">Reference proteome</keyword>